<dbReference type="RefSeq" id="WP_377482954.1">
    <property type="nucleotide sequence ID" value="NZ_JBHLTN010000018.1"/>
</dbReference>
<name>A0ABV6PT90_9BURK</name>
<sequence>MLSRQIELRAADGDGEAIPCTIATDAPVPRAMGAEILDCSPAGVDLARAPLPLLIAHDAGHLAVGQVDALAADGKRVTGRARFATSPEAQQILSDVKAGFHRSLSVGYQHIGEGVPTDAGTVYRWAPHEVSIVPVPADTGAGFYRSLDKQMTPTTAPTAPTINRAALQAEIMELGKRHGLTDFARGLAQSATDIGAARTAILEELGARDLAAGGHRNTNSRELSAFGASGHGGEREVLIASLAHRMGARRKDQPILRGLDAVGLAQRSLELAGERVYSDMSRTQIIERAMHGTGDFPSLLGAAAGRVLLDAYAAAPAALKAVARETMLPDFRDRTTVRLGSAPSLEQVNEHGEFHYGTIEEGAAAWRLVTYGRIFAITRQALVNDDLGAFGDLVRLFAEAAARREADELVKALTSPGQVDGAALFSSARNTQSPRKLTLAGLGVAVQALRGQKHFDQLVTQEPGAIVVPAALEMTARQLVASISATKTTDVQPFGALSVVVEPRLTDANEWYLVAANQRALEYGYLDGEAGPQTSQREGFEIDGLEVKARLDFGCGWVSPVGWVQNTGATGDA</sequence>
<reference evidence="1 2" key="1">
    <citation type="submission" date="2024-09" db="EMBL/GenBank/DDBJ databases">
        <authorList>
            <person name="Sun Q."/>
            <person name="Mori K."/>
        </authorList>
    </citation>
    <scope>NUCLEOTIDE SEQUENCE [LARGE SCALE GENOMIC DNA]</scope>
    <source>
        <strain evidence="1 2">NCAIM B.02336</strain>
    </source>
</reference>
<protein>
    <recommendedName>
        <fullName evidence="3">Bacteriophage Mu GpT domain-containing protein</fullName>
    </recommendedName>
</protein>
<dbReference type="Proteomes" id="UP001589834">
    <property type="component" value="Unassembled WGS sequence"/>
</dbReference>
<gene>
    <name evidence="1" type="ORF">ACFFGG_10875</name>
</gene>
<evidence type="ECO:0008006" key="3">
    <source>
        <dbReference type="Google" id="ProtNLM"/>
    </source>
</evidence>
<keyword evidence="2" id="KW-1185">Reference proteome</keyword>
<comment type="caution">
    <text evidence="1">The sequence shown here is derived from an EMBL/GenBank/DDBJ whole genome shotgun (WGS) entry which is preliminary data.</text>
</comment>
<dbReference type="Pfam" id="PF25209">
    <property type="entry name" value="Phage_capsid_4"/>
    <property type="match status" value="1"/>
</dbReference>
<evidence type="ECO:0000313" key="1">
    <source>
        <dbReference type="EMBL" id="MFC0593061.1"/>
    </source>
</evidence>
<evidence type="ECO:0000313" key="2">
    <source>
        <dbReference type="Proteomes" id="UP001589834"/>
    </source>
</evidence>
<dbReference type="EMBL" id="JBHLTN010000018">
    <property type="protein sequence ID" value="MFC0593061.1"/>
    <property type="molecule type" value="Genomic_DNA"/>
</dbReference>
<proteinExistence type="predicted"/>
<accession>A0ABV6PT90</accession>
<organism evidence="1 2">
    <name type="scientific">Ottowia pentelensis</name>
    <dbReference type="NCBI Taxonomy" id="511108"/>
    <lineage>
        <taxon>Bacteria</taxon>
        <taxon>Pseudomonadati</taxon>
        <taxon>Pseudomonadota</taxon>
        <taxon>Betaproteobacteria</taxon>
        <taxon>Burkholderiales</taxon>
        <taxon>Comamonadaceae</taxon>
        <taxon>Ottowia</taxon>
    </lineage>
</organism>